<sequence length="175" mass="19599">MSLKSAVPLMTLRHDHKDGGWNEGDQQVNSQPISRRVTFKETVSVSSPRMVYRGSPIQDRICKHFRSRSIPSQGYSSSDSSSESENSSTTSSGSSTCTSETSSSTTMFHSSSETSSMCSGGWEEELKVFNFLKHSFSWDVFSKFIKLSLFLFNFVLKSNFQACRLSNKLRTSEVL</sequence>
<protein>
    <submittedName>
        <fullName evidence="6">DUF1908 domain-containing protein</fullName>
    </submittedName>
</protein>
<evidence type="ECO:0000256" key="1">
    <source>
        <dbReference type="SAM" id="MobiDB-lite"/>
    </source>
</evidence>
<dbReference type="AlphaFoldDB" id="A0A0R3SCI8"/>
<gene>
    <name evidence="2" type="ORF">HDID_LOCUS2304</name>
    <name evidence="3" type="ORF">WMSIL1_LOCUS6893</name>
</gene>
<name>A0A0R3SCI8_HYMDI</name>
<accession>A0A0R3SCI8</accession>
<evidence type="ECO:0000313" key="5">
    <source>
        <dbReference type="Proteomes" id="UP000321570"/>
    </source>
</evidence>
<feature type="compositionally biased region" description="Polar residues" evidence="1">
    <location>
        <begin position="24"/>
        <end position="33"/>
    </location>
</feature>
<reference evidence="6" key="1">
    <citation type="submission" date="2017-02" db="UniProtKB">
        <authorList>
            <consortium name="WormBaseParasite"/>
        </authorList>
    </citation>
    <scope>IDENTIFICATION</scope>
</reference>
<reference evidence="2 4" key="2">
    <citation type="submission" date="2018-11" db="EMBL/GenBank/DDBJ databases">
        <authorList>
            <consortium name="Pathogen Informatics"/>
        </authorList>
    </citation>
    <scope>NUCLEOTIDE SEQUENCE [LARGE SCALE GENOMIC DNA]</scope>
</reference>
<evidence type="ECO:0000313" key="2">
    <source>
        <dbReference type="EMBL" id="VDL19765.1"/>
    </source>
</evidence>
<proteinExistence type="predicted"/>
<evidence type="ECO:0000313" key="4">
    <source>
        <dbReference type="Proteomes" id="UP000274504"/>
    </source>
</evidence>
<dbReference type="Proteomes" id="UP000321570">
    <property type="component" value="Unassembled WGS sequence"/>
</dbReference>
<dbReference type="EMBL" id="CABIJS010000233">
    <property type="protein sequence ID" value="VUZ47363.1"/>
    <property type="molecule type" value="Genomic_DNA"/>
</dbReference>
<reference evidence="3 5" key="3">
    <citation type="submission" date="2019-07" db="EMBL/GenBank/DDBJ databases">
        <authorList>
            <person name="Jastrzebski P J."/>
            <person name="Paukszto L."/>
            <person name="Jastrzebski P J."/>
        </authorList>
    </citation>
    <scope>NUCLEOTIDE SEQUENCE [LARGE SCALE GENOMIC DNA]</scope>
    <source>
        <strain evidence="3 5">WMS-il1</strain>
    </source>
</reference>
<feature type="region of interest" description="Disordered" evidence="1">
    <location>
        <begin position="69"/>
        <end position="115"/>
    </location>
</feature>
<organism evidence="6">
    <name type="scientific">Hymenolepis diminuta</name>
    <name type="common">Rat tapeworm</name>
    <dbReference type="NCBI Taxonomy" id="6216"/>
    <lineage>
        <taxon>Eukaryota</taxon>
        <taxon>Metazoa</taxon>
        <taxon>Spiralia</taxon>
        <taxon>Lophotrochozoa</taxon>
        <taxon>Platyhelminthes</taxon>
        <taxon>Cestoda</taxon>
        <taxon>Eucestoda</taxon>
        <taxon>Cyclophyllidea</taxon>
        <taxon>Hymenolepididae</taxon>
        <taxon>Hymenolepis</taxon>
    </lineage>
</organism>
<dbReference type="Proteomes" id="UP000274504">
    <property type="component" value="Unassembled WGS sequence"/>
</dbReference>
<dbReference type="EMBL" id="UYSG01000548">
    <property type="protein sequence ID" value="VDL19765.1"/>
    <property type="molecule type" value="Genomic_DNA"/>
</dbReference>
<evidence type="ECO:0000313" key="3">
    <source>
        <dbReference type="EMBL" id="VUZ47363.1"/>
    </source>
</evidence>
<dbReference type="WBParaSite" id="HDID_0000230301-mRNA-1">
    <property type="protein sequence ID" value="HDID_0000230301-mRNA-1"/>
    <property type="gene ID" value="HDID_0000230301"/>
</dbReference>
<evidence type="ECO:0000313" key="6">
    <source>
        <dbReference type="WBParaSite" id="HDID_0000230301-mRNA-1"/>
    </source>
</evidence>
<feature type="compositionally biased region" description="Low complexity" evidence="1">
    <location>
        <begin position="76"/>
        <end position="115"/>
    </location>
</feature>
<keyword evidence="5" id="KW-1185">Reference proteome</keyword>
<feature type="region of interest" description="Disordered" evidence="1">
    <location>
        <begin position="14"/>
        <end position="34"/>
    </location>
</feature>